<feature type="region of interest" description="Disordered" evidence="4">
    <location>
        <begin position="85"/>
        <end position="118"/>
    </location>
</feature>
<dbReference type="GO" id="GO:0004722">
    <property type="term" value="F:protein serine/threonine phosphatase activity"/>
    <property type="evidence" value="ECO:0007669"/>
    <property type="project" value="UniProtKB-EC"/>
</dbReference>
<protein>
    <recommendedName>
        <fullName evidence="1">protein-serine/threonine phosphatase</fullName>
        <ecNumber evidence="1">3.1.3.16</ecNumber>
    </recommendedName>
</protein>
<dbReference type="EMBL" id="AMZH03002436">
    <property type="protein sequence ID" value="RRT75587.1"/>
    <property type="molecule type" value="Genomic_DNA"/>
</dbReference>
<evidence type="ECO:0000259" key="5">
    <source>
        <dbReference type="Pfam" id="PF00481"/>
    </source>
</evidence>
<dbReference type="SUPFAM" id="SSF81606">
    <property type="entry name" value="PP2C-like"/>
    <property type="match status" value="1"/>
</dbReference>
<reference evidence="6 7" key="1">
    <citation type="journal article" date="2014" name="Agronomy (Basel)">
        <title>A Draft Genome Sequence for Ensete ventricosum, the Drought-Tolerant Tree Against Hunger.</title>
        <authorList>
            <person name="Harrison J."/>
            <person name="Moore K.A."/>
            <person name="Paszkiewicz K."/>
            <person name="Jones T."/>
            <person name="Grant M."/>
            <person name="Ambacheew D."/>
            <person name="Muzemil S."/>
            <person name="Studholme D.J."/>
        </authorList>
    </citation>
    <scope>NUCLEOTIDE SEQUENCE [LARGE SCALE GENOMIC DNA]</scope>
</reference>
<dbReference type="EC" id="3.1.3.16" evidence="1"/>
<sequence length="118" mass="13268">MRVMGEGVEVKWQVDTWRVGPAALQVTRSIGDDDLKPAVTANPEIIVTCISADDDFLVFYFELYCPVQVVRTGPTRYRYADRPLPGGTIETRVSLGRNEATPRLPTRDESSLHLSTWE</sequence>
<evidence type="ECO:0000256" key="1">
    <source>
        <dbReference type="ARBA" id="ARBA00013081"/>
    </source>
</evidence>
<evidence type="ECO:0000256" key="2">
    <source>
        <dbReference type="ARBA" id="ARBA00047761"/>
    </source>
</evidence>
<accession>A0A427AH56</accession>
<name>A0A427AH56_ENSVE</name>
<dbReference type="InterPro" id="IPR036457">
    <property type="entry name" value="PPM-type-like_dom_sf"/>
</dbReference>
<comment type="catalytic activity">
    <reaction evidence="2">
        <text>O-phospho-L-seryl-[protein] + H2O = L-seryl-[protein] + phosphate</text>
        <dbReference type="Rhea" id="RHEA:20629"/>
        <dbReference type="Rhea" id="RHEA-COMP:9863"/>
        <dbReference type="Rhea" id="RHEA-COMP:11604"/>
        <dbReference type="ChEBI" id="CHEBI:15377"/>
        <dbReference type="ChEBI" id="CHEBI:29999"/>
        <dbReference type="ChEBI" id="CHEBI:43474"/>
        <dbReference type="ChEBI" id="CHEBI:83421"/>
        <dbReference type="EC" id="3.1.3.16"/>
    </reaction>
</comment>
<dbReference type="AlphaFoldDB" id="A0A427AH56"/>
<evidence type="ECO:0000256" key="3">
    <source>
        <dbReference type="ARBA" id="ARBA00048336"/>
    </source>
</evidence>
<proteinExistence type="predicted"/>
<dbReference type="Gene3D" id="3.60.40.10">
    <property type="entry name" value="PPM-type phosphatase domain"/>
    <property type="match status" value="1"/>
</dbReference>
<evidence type="ECO:0000313" key="7">
    <source>
        <dbReference type="Proteomes" id="UP000287651"/>
    </source>
</evidence>
<feature type="domain" description="PPM-type phosphatase" evidence="5">
    <location>
        <begin position="2"/>
        <end position="58"/>
    </location>
</feature>
<comment type="caution">
    <text evidence="6">The sequence shown here is derived from an EMBL/GenBank/DDBJ whole genome shotgun (WGS) entry which is preliminary data.</text>
</comment>
<dbReference type="Proteomes" id="UP000287651">
    <property type="component" value="Unassembled WGS sequence"/>
</dbReference>
<gene>
    <name evidence="6" type="ORF">B296_00031061</name>
</gene>
<dbReference type="Pfam" id="PF00481">
    <property type="entry name" value="PP2C"/>
    <property type="match status" value="1"/>
</dbReference>
<evidence type="ECO:0000256" key="4">
    <source>
        <dbReference type="SAM" id="MobiDB-lite"/>
    </source>
</evidence>
<dbReference type="InterPro" id="IPR001932">
    <property type="entry name" value="PPM-type_phosphatase-like_dom"/>
</dbReference>
<comment type="catalytic activity">
    <reaction evidence="3">
        <text>O-phospho-L-threonyl-[protein] + H2O = L-threonyl-[protein] + phosphate</text>
        <dbReference type="Rhea" id="RHEA:47004"/>
        <dbReference type="Rhea" id="RHEA-COMP:11060"/>
        <dbReference type="Rhea" id="RHEA-COMP:11605"/>
        <dbReference type="ChEBI" id="CHEBI:15377"/>
        <dbReference type="ChEBI" id="CHEBI:30013"/>
        <dbReference type="ChEBI" id="CHEBI:43474"/>
        <dbReference type="ChEBI" id="CHEBI:61977"/>
        <dbReference type="EC" id="3.1.3.16"/>
    </reaction>
</comment>
<evidence type="ECO:0000313" key="6">
    <source>
        <dbReference type="EMBL" id="RRT75587.1"/>
    </source>
</evidence>
<organism evidence="6 7">
    <name type="scientific">Ensete ventricosum</name>
    <name type="common">Abyssinian banana</name>
    <name type="synonym">Musa ensete</name>
    <dbReference type="NCBI Taxonomy" id="4639"/>
    <lineage>
        <taxon>Eukaryota</taxon>
        <taxon>Viridiplantae</taxon>
        <taxon>Streptophyta</taxon>
        <taxon>Embryophyta</taxon>
        <taxon>Tracheophyta</taxon>
        <taxon>Spermatophyta</taxon>
        <taxon>Magnoliopsida</taxon>
        <taxon>Liliopsida</taxon>
        <taxon>Zingiberales</taxon>
        <taxon>Musaceae</taxon>
        <taxon>Ensete</taxon>
    </lineage>
</organism>